<feature type="domain" description="ABC3 transporter permease C-terminal" evidence="12">
    <location>
        <begin position="233"/>
        <end position="345"/>
    </location>
</feature>
<dbReference type="Proteomes" id="UP000789719">
    <property type="component" value="Unassembled WGS sequence"/>
</dbReference>
<proteinExistence type="inferred from homology"/>
<keyword evidence="5" id="KW-0813">Transport</keyword>
<keyword evidence="9 11" id="KW-0472">Membrane</keyword>
<keyword evidence="6" id="KW-1003">Cell membrane</keyword>
<name>A0ABN8BSR2_9LACO</name>
<evidence type="ECO:0000256" key="6">
    <source>
        <dbReference type="ARBA" id="ARBA00022475"/>
    </source>
</evidence>
<gene>
    <name evidence="13" type="ORF">WGH24286_01735</name>
</gene>
<evidence type="ECO:0000313" key="14">
    <source>
        <dbReference type="Proteomes" id="UP000789719"/>
    </source>
</evidence>
<feature type="transmembrane region" description="Helical" evidence="11">
    <location>
        <begin position="15"/>
        <end position="35"/>
    </location>
</feature>
<dbReference type="InterPro" id="IPR003838">
    <property type="entry name" value="ABC3_permease_C"/>
</dbReference>
<evidence type="ECO:0000259" key="12">
    <source>
        <dbReference type="Pfam" id="PF02687"/>
    </source>
</evidence>
<dbReference type="PANTHER" id="PTHR43738:SF1">
    <property type="entry name" value="HEMIN TRANSPORT SYSTEM PERMEASE PROTEIN HRTB-RELATED"/>
    <property type="match status" value="1"/>
</dbReference>
<accession>A0ABN8BSR2</accession>
<comment type="subunit">
    <text evidence="3">The complex is composed of two ATP-binding proteins (HrtA), two transmembrane proteins (HrtB) and a solute-binding protein.</text>
</comment>
<dbReference type="PANTHER" id="PTHR43738">
    <property type="entry name" value="ABC TRANSPORTER, MEMBRANE PROTEIN"/>
    <property type="match status" value="1"/>
</dbReference>
<evidence type="ECO:0000256" key="10">
    <source>
        <dbReference type="ARBA" id="ARBA00024973"/>
    </source>
</evidence>
<feature type="transmembrane region" description="Helical" evidence="11">
    <location>
        <begin position="311"/>
        <end position="332"/>
    </location>
</feature>
<comment type="similarity">
    <text evidence="2">Belongs to the ABC-4 integral membrane protein family. HrtB subfamily.</text>
</comment>
<dbReference type="Pfam" id="PF02687">
    <property type="entry name" value="FtsX"/>
    <property type="match status" value="1"/>
</dbReference>
<reference evidence="13 14" key="1">
    <citation type="submission" date="2021-11" db="EMBL/GenBank/DDBJ databases">
        <authorList>
            <person name="Depoorter E."/>
        </authorList>
    </citation>
    <scope>NUCLEOTIDE SEQUENCE [LARGE SCALE GENOMIC DNA]</scope>
    <source>
        <strain evidence="13 14">LMG 24286</strain>
    </source>
</reference>
<protein>
    <recommendedName>
        <fullName evidence="4">Putative hemin transport system permease protein HrtB</fullName>
    </recommendedName>
</protein>
<keyword evidence="14" id="KW-1185">Reference proteome</keyword>
<feature type="transmembrane region" description="Helical" evidence="11">
    <location>
        <begin position="283"/>
        <end position="305"/>
    </location>
</feature>
<evidence type="ECO:0000256" key="7">
    <source>
        <dbReference type="ARBA" id="ARBA00022692"/>
    </source>
</evidence>
<sequence length="351" mass="37670">MFLAIKEIKHEKLRYALITGMIMLVSYLVFILSGLSSGLQTLNSAAIDTWGANAIVLNKDAQLSLPQSVVNTPDVNKATATGGAKLVQFGGLVKDTAGHKESVQVIGIDQKEFIYKGLKIENGTKLTADNQVVVSDNLKVDGFKLGDNIKFANTNITAKIVGFTKNANLNIAPVVYTTIANAQKITQRPGVVNGVVFKDAKPNVSNLHTSKVYAINDFVNALPGNSAQTMTFNFMIGFLMVIILIVITIFLYILTIQKLPNFGVLKAQGVATKYLVKNTLFQSFLIAVIGVGIAVILTTITALILPAQVPIFISASYVAVTAVLIIVMSLLGSLIPIREIVKVDPYTMIGG</sequence>
<dbReference type="InterPro" id="IPR051125">
    <property type="entry name" value="ABC-4/HrtB_transporter"/>
</dbReference>
<evidence type="ECO:0000256" key="3">
    <source>
        <dbReference type="ARBA" id="ARBA00011131"/>
    </source>
</evidence>
<comment type="caution">
    <text evidence="13">The sequence shown here is derived from an EMBL/GenBank/DDBJ whole genome shotgun (WGS) entry which is preliminary data.</text>
</comment>
<evidence type="ECO:0000256" key="8">
    <source>
        <dbReference type="ARBA" id="ARBA00022989"/>
    </source>
</evidence>
<evidence type="ECO:0000256" key="9">
    <source>
        <dbReference type="ARBA" id="ARBA00023136"/>
    </source>
</evidence>
<evidence type="ECO:0000256" key="5">
    <source>
        <dbReference type="ARBA" id="ARBA00022448"/>
    </source>
</evidence>
<keyword evidence="8 11" id="KW-1133">Transmembrane helix</keyword>
<comment type="subcellular location">
    <subcellularLocation>
        <location evidence="1">Cell membrane</location>
        <topology evidence="1">Multi-pass membrane protein</topology>
    </subcellularLocation>
</comment>
<evidence type="ECO:0000256" key="2">
    <source>
        <dbReference type="ARBA" id="ARBA00008697"/>
    </source>
</evidence>
<keyword evidence="7 11" id="KW-0812">Transmembrane</keyword>
<evidence type="ECO:0000256" key="11">
    <source>
        <dbReference type="SAM" id="Phobius"/>
    </source>
</evidence>
<dbReference type="EMBL" id="CAKKNT010000031">
    <property type="protein sequence ID" value="CAH0419287.1"/>
    <property type="molecule type" value="Genomic_DNA"/>
</dbReference>
<evidence type="ECO:0000313" key="13">
    <source>
        <dbReference type="EMBL" id="CAH0419287.1"/>
    </source>
</evidence>
<feature type="transmembrane region" description="Helical" evidence="11">
    <location>
        <begin position="232"/>
        <end position="254"/>
    </location>
</feature>
<comment type="function">
    <text evidence="10">Part of the ABC transporter complex hrt involved in hemin import. Responsible for the translocation of the substrate across the membrane.</text>
</comment>
<dbReference type="RefSeq" id="WP_230099326.1">
    <property type="nucleotide sequence ID" value="NZ_CAKKNT010000031.1"/>
</dbReference>
<organism evidence="13 14">
    <name type="scientific">Periweissella ghanensis</name>
    <dbReference type="NCBI Taxonomy" id="467997"/>
    <lineage>
        <taxon>Bacteria</taxon>
        <taxon>Bacillati</taxon>
        <taxon>Bacillota</taxon>
        <taxon>Bacilli</taxon>
        <taxon>Lactobacillales</taxon>
        <taxon>Lactobacillaceae</taxon>
        <taxon>Periweissella</taxon>
    </lineage>
</organism>
<evidence type="ECO:0000256" key="1">
    <source>
        <dbReference type="ARBA" id="ARBA00004651"/>
    </source>
</evidence>
<evidence type="ECO:0000256" key="4">
    <source>
        <dbReference type="ARBA" id="ARBA00016962"/>
    </source>
</evidence>